<proteinExistence type="predicted"/>
<dbReference type="EMBL" id="GBRH01227031">
    <property type="protein sequence ID" value="JAD70864.1"/>
    <property type="molecule type" value="Transcribed_RNA"/>
</dbReference>
<accession>A0A0A9C3I0</accession>
<dbReference type="AlphaFoldDB" id="A0A0A9C3I0"/>
<name>A0A0A9C3I0_ARUDO</name>
<organism evidence="1">
    <name type="scientific">Arundo donax</name>
    <name type="common">Giant reed</name>
    <name type="synonym">Donax arundinaceus</name>
    <dbReference type="NCBI Taxonomy" id="35708"/>
    <lineage>
        <taxon>Eukaryota</taxon>
        <taxon>Viridiplantae</taxon>
        <taxon>Streptophyta</taxon>
        <taxon>Embryophyta</taxon>
        <taxon>Tracheophyta</taxon>
        <taxon>Spermatophyta</taxon>
        <taxon>Magnoliopsida</taxon>
        <taxon>Liliopsida</taxon>
        <taxon>Poales</taxon>
        <taxon>Poaceae</taxon>
        <taxon>PACMAD clade</taxon>
        <taxon>Arundinoideae</taxon>
        <taxon>Arundineae</taxon>
        <taxon>Arundo</taxon>
    </lineage>
</organism>
<reference evidence="1" key="2">
    <citation type="journal article" date="2015" name="Data Brief">
        <title>Shoot transcriptome of the giant reed, Arundo donax.</title>
        <authorList>
            <person name="Barrero R.A."/>
            <person name="Guerrero F.D."/>
            <person name="Moolhuijzen P."/>
            <person name="Goolsby J.A."/>
            <person name="Tidwell J."/>
            <person name="Bellgard S.E."/>
            <person name="Bellgard M.I."/>
        </authorList>
    </citation>
    <scope>NUCLEOTIDE SEQUENCE</scope>
    <source>
        <tissue evidence="1">Shoot tissue taken approximately 20 cm above the soil surface</tissue>
    </source>
</reference>
<sequence length="59" mass="6759">MKLVATTTAVRLPSFREAIKPKRRLTWTISSELGRLIQFEFRTGALHEKGGREFSRLGI</sequence>
<evidence type="ECO:0000313" key="1">
    <source>
        <dbReference type="EMBL" id="JAD70864.1"/>
    </source>
</evidence>
<reference evidence="1" key="1">
    <citation type="submission" date="2014-09" db="EMBL/GenBank/DDBJ databases">
        <authorList>
            <person name="Magalhaes I.L.F."/>
            <person name="Oliveira U."/>
            <person name="Santos F.R."/>
            <person name="Vidigal T.H.D.A."/>
            <person name="Brescovit A.D."/>
            <person name="Santos A.J."/>
        </authorList>
    </citation>
    <scope>NUCLEOTIDE SEQUENCE</scope>
    <source>
        <tissue evidence="1">Shoot tissue taken approximately 20 cm above the soil surface</tissue>
    </source>
</reference>
<protein>
    <submittedName>
        <fullName evidence="1">Uncharacterized protein</fullName>
    </submittedName>
</protein>